<dbReference type="EMBL" id="CCKQ01002053">
    <property type="protein sequence ID" value="CDW73148.1"/>
    <property type="molecule type" value="Genomic_DNA"/>
</dbReference>
<dbReference type="GO" id="GO:0003887">
    <property type="term" value="F:DNA-directed DNA polymerase activity"/>
    <property type="evidence" value="ECO:0007669"/>
    <property type="project" value="InterPro"/>
</dbReference>
<evidence type="ECO:0000256" key="2">
    <source>
        <dbReference type="ARBA" id="ARBA00022679"/>
    </source>
</evidence>
<reference evidence="8 9" key="1">
    <citation type="submission" date="2014-06" db="EMBL/GenBank/DDBJ databases">
        <authorList>
            <person name="Swart Estienne"/>
        </authorList>
    </citation>
    <scope>NUCLEOTIDE SEQUENCE [LARGE SCALE GENOMIC DNA]</scope>
    <source>
        <strain evidence="8 9">130c</strain>
    </source>
</reference>
<dbReference type="SUPFAM" id="SSF81301">
    <property type="entry name" value="Nucleotidyltransferase"/>
    <property type="match status" value="1"/>
</dbReference>
<proteinExistence type="predicted"/>
<sequence>MLVLSKLDFIFTSKKEKCGLLLTFETLVKYLNLTQEDLKNDEILQGIVKILSQIKILTPDYLSECLRQRIFIEDFEKFEIKLDLPKIQTQIKRFNSGVSDQKQLEEEKLDQVVNLEDIIDDIYRMKFTTKEGGGNSSKKRSLKDALGNESKTRLSTADDGDLSSHRSFRSKFYKDGEECYSEDSYMFQWKPDYIANKEEYWDKKKDKFACSRGSTLKEDQIIEDGIIKQKTLEEDSKNKQKPLNDDIIKQIEMLQKYYDTQGDKGRGHGYRRALTFLRAIKEPIYSVDQLKEVPYLGQGILKKVKELIEEGTISRFDFLSHDESVVVTDGMQKIGLKYYDDIKQRIPRDEVTALLEKIREVSSEIFPKEKNTLKIDACGSYRRGKQSCGDIDILITRTDGSPITGIVEKLVIKLESIGFLKERLGSLRHSSTGSEGYMGMCQLTPDHLNRRIDIKAYPLSQYGFAILYFTGSGNFNRSMRLFAQKKGYSLSDQGLQPVLRVKGQKVAEFNSIPCETEEDVFKALNLDYKAPHERDI</sequence>
<evidence type="ECO:0000256" key="1">
    <source>
        <dbReference type="ARBA" id="ARBA00022634"/>
    </source>
</evidence>
<dbReference type="InterPro" id="IPR037160">
    <property type="entry name" value="DNA_Pol_thumb_sf"/>
</dbReference>
<feature type="active site" description="Nucleophile; Schiff-base intermediate with DNA; for 5'-dRP lyase activity" evidence="5">
    <location>
        <position position="303"/>
    </location>
</feature>
<dbReference type="Pfam" id="PF14716">
    <property type="entry name" value="HHH_8"/>
    <property type="match status" value="1"/>
</dbReference>
<keyword evidence="2" id="KW-0808">Transferase</keyword>
<keyword evidence="1" id="KW-0237">DNA synthesis</keyword>
<evidence type="ECO:0000256" key="3">
    <source>
        <dbReference type="ARBA" id="ARBA00022695"/>
    </source>
</evidence>
<dbReference type="InterPro" id="IPR002054">
    <property type="entry name" value="DNA-dir_DNA_pol_X"/>
</dbReference>
<dbReference type="GO" id="GO:0006303">
    <property type="term" value="P:double-strand break repair via nonhomologous end joining"/>
    <property type="evidence" value="ECO:0007669"/>
    <property type="project" value="TreeGrafter"/>
</dbReference>
<dbReference type="PRINTS" id="PR00869">
    <property type="entry name" value="DNAPOLX"/>
</dbReference>
<dbReference type="FunFam" id="3.30.210.10:FF:000002">
    <property type="entry name" value="DNA polymerase"/>
    <property type="match status" value="1"/>
</dbReference>
<dbReference type="Pfam" id="PF14792">
    <property type="entry name" value="DNA_pol_B_palm"/>
    <property type="match status" value="1"/>
</dbReference>
<evidence type="ECO:0000256" key="5">
    <source>
        <dbReference type="PIRSR" id="PIRSR622312-50"/>
    </source>
</evidence>
<dbReference type="Proteomes" id="UP000039865">
    <property type="component" value="Unassembled WGS sequence"/>
</dbReference>
<dbReference type="InParanoid" id="A0A077ZTC7"/>
<dbReference type="AlphaFoldDB" id="A0A077ZTC7"/>
<dbReference type="InterPro" id="IPR027421">
    <property type="entry name" value="DNA_pol_lamdba_lyase_dom_sf"/>
</dbReference>
<dbReference type="CDD" id="cd00141">
    <property type="entry name" value="NT_POLXc"/>
    <property type="match status" value="1"/>
</dbReference>
<evidence type="ECO:0000313" key="9">
    <source>
        <dbReference type="Proteomes" id="UP000039865"/>
    </source>
</evidence>
<evidence type="ECO:0000259" key="7">
    <source>
        <dbReference type="SMART" id="SM00483"/>
    </source>
</evidence>
<dbReference type="Gene3D" id="3.30.210.10">
    <property type="entry name" value="DNA polymerase, thumb domain"/>
    <property type="match status" value="1"/>
</dbReference>
<evidence type="ECO:0000256" key="6">
    <source>
        <dbReference type="SAM" id="MobiDB-lite"/>
    </source>
</evidence>
<dbReference type="PANTHER" id="PTHR11276">
    <property type="entry name" value="DNA POLYMERASE TYPE-X FAMILY MEMBER"/>
    <property type="match status" value="1"/>
</dbReference>
<keyword evidence="9" id="KW-1185">Reference proteome</keyword>
<dbReference type="GO" id="GO:0005634">
    <property type="term" value="C:nucleus"/>
    <property type="evidence" value="ECO:0007669"/>
    <property type="project" value="TreeGrafter"/>
</dbReference>
<dbReference type="InterPro" id="IPR022312">
    <property type="entry name" value="DNA_pol_X"/>
</dbReference>
<name>A0A077ZTC7_STYLE</name>
<dbReference type="Gene3D" id="3.30.460.10">
    <property type="entry name" value="Beta Polymerase, domain 2"/>
    <property type="match status" value="1"/>
</dbReference>
<organism evidence="8 9">
    <name type="scientific">Stylonychia lemnae</name>
    <name type="common">Ciliate</name>
    <dbReference type="NCBI Taxonomy" id="5949"/>
    <lineage>
        <taxon>Eukaryota</taxon>
        <taxon>Sar</taxon>
        <taxon>Alveolata</taxon>
        <taxon>Ciliophora</taxon>
        <taxon>Intramacronucleata</taxon>
        <taxon>Spirotrichea</taxon>
        <taxon>Stichotrichia</taxon>
        <taxon>Sporadotrichida</taxon>
        <taxon>Oxytrichidae</taxon>
        <taxon>Stylonychinae</taxon>
        <taxon>Stylonychia</taxon>
    </lineage>
</organism>
<keyword evidence="4" id="KW-0235">DNA replication</keyword>
<accession>A0A077ZTC7</accession>
<dbReference type="OrthoDB" id="205514at2759"/>
<dbReference type="InterPro" id="IPR010996">
    <property type="entry name" value="HHH_MUS81"/>
</dbReference>
<evidence type="ECO:0000256" key="4">
    <source>
        <dbReference type="ARBA" id="ARBA00022705"/>
    </source>
</evidence>
<dbReference type="InterPro" id="IPR029398">
    <property type="entry name" value="PolB_thumb"/>
</dbReference>
<feature type="domain" description="DNA-directed DNA polymerase X" evidence="7">
    <location>
        <begin position="242"/>
        <end position="535"/>
    </location>
</feature>
<dbReference type="InterPro" id="IPR028207">
    <property type="entry name" value="DNA_pol_B_palm_palm"/>
</dbReference>
<dbReference type="InterPro" id="IPR043519">
    <property type="entry name" value="NT_sf"/>
</dbReference>
<dbReference type="PANTHER" id="PTHR11276:SF28">
    <property type="entry name" value="DNA POLYMERASE LAMBDA"/>
    <property type="match status" value="1"/>
</dbReference>
<protein>
    <submittedName>
        <fullName evidence="8">Helix-hairpin-helix motif family protein</fullName>
    </submittedName>
</protein>
<dbReference type="Pfam" id="PF14791">
    <property type="entry name" value="DNA_pol_B_thumb"/>
    <property type="match status" value="1"/>
</dbReference>
<keyword evidence="3" id="KW-0548">Nucleotidyltransferase</keyword>
<feature type="region of interest" description="Disordered" evidence="6">
    <location>
        <begin position="131"/>
        <end position="164"/>
    </location>
</feature>
<dbReference type="SMART" id="SM00483">
    <property type="entry name" value="POLXc"/>
    <property type="match status" value="1"/>
</dbReference>
<dbReference type="SUPFAM" id="SSF47802">
    <property type="entry name" value="DNA polymerase beta, N-terminal domain-like"/>
    <property type="match status" value="1"/>
</dbReference>
<gene>
    <name evidence="8" type="primary">Contig1026.g1116</name>
    <name evidence="8" type="ORF">STYLEM_2124</name>
</gene>
<dbReference type="Gene3D" id="1.10.150.110">
    <property type="entry name" value="DNA polymerase beta, N-terminal domain-like"/>
    <property type="match status" value="1"/>
</dbReference>
<dbReference type="GO" id="GO:0003677">
    <property type="term" value="F:DNA binding"/>
    <property type="evidence" value="ECO:0007669"/>
    <property type="project" value="InterPro"/>
</dbReference>
<evidence type="ECO:0000313" key="8">
    <source>
        <dbReference type="EMBL" id="CDW73148.1"/>
    </source>
</evidence>